<dbReference type="PANTHER" id="PTHR31836">
    <property type="match status" value="1"/>
</dbReference>
<keyword evidence="5" id="KW-1185">Reference proteome</keyword>
<dbReference type="InterPro" id="IPR051477">
    <property type="entry name" value="Expansin_CellWall"/>
</dbReference>
<dbReference type="Proteomes" id="UP000019377">
    <property type="component" value="Unassembled WGS sequence"/>
</dbReference>
<dbReference type="CDD" id="cd22191">
    <property type="entry name" value="DPBB_RlpA_EXP_N-like"/>
    <property type="match status" value="1"/>
</dbReference>
<reference evidence="5" key="1">
    <citation type="journal article" date="2013" name="Genome Announc.">
        <title>Draft genome sequence of Pseudozyma brasiliensis sp. nov. strain GHG001, a high producer of endo-1,4-xylanase isolated from an insect pest of sugarcane.</title>
        <authorList>
            <person name="Oliveira J.V.D.C."/>
            <person name="dos Santos R.A.C."/>
            <person name="Borges T.A."/>
            <person name="Riano-Pachon D.M."/>
            <person name="Goldman G.H."/>
        </authorList>
    </citation>
    <scope>NUCLEOTIDE SEQUENCE [LARGE SCALE GENOMIC DNA]</scope>
    <source>
        <strain evidence="5">GHG001</strain>
    </source>
</reference>
<accession>V5GJQ7</accession>
<evidence type="ECO:0008006" key="6">
    <source>
        <dbReference type="Google" id="ProtNLM"/>
    </source>
</evidence>
<dbReference type="AlphaFoldDB" id="V5GJQ7"/>
<evidence type="ECO:0000256" key="2">
    <source>
        <dbReference type="SAM" id="MobiDB-lite"/>
    </source>
</evidence>
<organism evidence="4 5">
    <name type="scientific">Kalmanozyma brasiliensis (strain GHG001)</name>
    <name type="common">Yeast</name>
    <name type="synonym">Pseudozyma brasiliensis</name>
    <dbReference type="NCBI Taxonomy" id="1365824"/>
    <lineage>
        <taxon>Eukaryota</taxon>
        <taxon>Fungi</taxon>
        <taxon>Dikarya</taxon>
        <taxon>Basidiomycota</taxon>
        <taxon>Ustilaginomycotina</taxon>
        <taxon>Ustilaginomycetes</taxon>
        <taxon>Ustilaginales</taxon>
        <taxon>Ustilaginaceae</taxon>
        <taxon>Kalmanozyma</taxon>
    </lineage>
</organism>
<dbReference type="InterPro" id="IPR036908">
    <property type="entry name" value="RlpA-like_sf"/>
</dbReference>
<keyword evidence="1 3" id="KW-0732">Signal</keyword>
<evidence type="ECO:0000313" key="5">
    <source>
        <dbReference type="Proteomes" id="UP000019377"/>
    </source>
</evidence>
<dbReference type="Gene3D" id="2.40.40.10">
    <property type="entry name" value="RlpA-like domain"/>
    <property type="match status" value="1"/>
</dbReference>
<dbReference type="GeneID" id="27420326"/>
<gene>
    <name evidence="4" type="ORF">PSEUBRA_SCAF3g03711</name>
</gene>
<dbReference type="PANTHER" id="PTHR31836:SF25">
    <property type="entry name" value="RLPA-LIKE PROTEIN DOUBLE-PSI BETA-BARREL DOMAIN-CONTAINING PROTEIN"/>
    <property type="match status" value="1"/>
</dbReference>
<dbReference type="SUPFAM" id="SSF50685">
    <property type="entry name" value="Barwin-like endoglucanases"/>
    <property type="match status" value="2"/>
</dbReference>
<dbReference type="HOGENOM" id="CLU_934378_0_0_1"/>
<protein>
    <recommendedName>
        <fullName evidence="6">Barwin domain-containing protein</fullName>
    </recommendedName>
</protein>
<dbReference type="OMA" id="ESITWGF"/>
<evidence type="ECO:0000256" key="1">
    <source>
        <dbReference type="ARBA" id="ARBA00022729"/>
    </source>
</evidence>
<proteinExistence type="predicted"/>
<feature type="signal peptide" evidence="3">
    <location>
        <begin position="1"/>
        <end position="18"/>
    </location>
</feature>
<evidence type="ECO:0000313" key="4">
    <source>
        <dbReference type="EMBL" id="EST06192.1"/>
    </source>
</evidence>
<dbReference type="eggNOG" id="ENOG502S6X4">
    <property type="taxonomic scope" value="Eukaryota"/>
</dbReference>
<feature type="chain" id="PRO_5004734086" description="Barwin domain-containing protein" evidence="3">
    <location>
        <begin position="19"/>
        <end position="298"/>
    </location>
</feature>
<dbReference type="STRING" id="1365824.V5GJQ7"/>
<dbReference type="OrthoDB" id="623670at2759"/>
<feature type="region of interest" description="Disordered" evidence="2">
    <location>
        <begin position="125"/>
        <end position="146"/>
    </location>
</feature>
<name>V5GJQ7_KALBG</name>
<dbReference type="RefSeq" id="XP_016291181.1">
    <property type="nucleotide sequence ID" value="XM_016437648.1"/>
</dbReference>
<sequence length="298" mass="30853">MIASNVLAIALAVAGASAAPLTKRGSGGQATYYAAGLGACGWTNSGSDFIVAMNAPEWAGGSHCGQTVTITNNQNGNTQTAQVADLCPGCSWGSLDMSTGLFSALNNGNMDAGVFPISWTFGSGSSAQQSNQQQQKQQQEQPTSTYTPAATYTKTFEPSYTPTPSSVSWSAAAAPTVTTSYAPQPSSASTNAKTVVSTPDWWANVNNACGFVQDAASLPIAISASALLPADKLMSACGKWVQVKNNQNGKELSVQVVNFYEGDGQIALGEAYKRLANNYAAPEAIESITWGFIDGQGM</sequence>
<dbReference type="EMBL" id="KI545873">
    <property type="protein sequence ID" value="EST06192.1"/>
    <property type="molecule type" value="Genomic_DNA"/>
</dbReference>
<evidence type="ECO:0000256" key="3">
    <source>
        <dbReference type="SAM" id="SignalP"/>
    </source>
</evidence>